<dbReference type="InterPro" id="IPR009057">
    <property type="entry name" value="Homeodomain-like_sf"/>
</dbReference>
<sequence>MKNKVLIIDDEEKLRLLLSRIITLEGFEVLQAGDCRSGLKHLEKTDIDVVLCDVKLPDGNGVDLVKKIKSERPETEIILLTAYGNIADGVQAIKNGAFDYITKGDDNNKIIPLLNRAIEKVALTKRVKHLEKQLGNKYSFDNIIGKSAAIQQAITLARKVAFTDTTVLMTGETGTGKEVFARAVHEGSKRRHKNFVAINCAAFSRDLLEGELFGHRAGSFTGATKDQTGLLEEAHNGTLFLDEIGEMPVDLQAKLLRVLEAGEFIKIGENRPTQINIRLIAATNRDLQEAIKAGSFREDLYYRISIFEIKLPSLRERKEDVPLLARSYLTAFAQKTNRKNASISKEALELLKHHNWPGNIRELKNVIERGVIVMQGDELHVEDLPFEIQQYAAAAGKANINPCSMAAMEKSHIQRILQFTGGNKAEAARLLEIGIATLYRKIEEYQL</sequence>
<evidence type="ECO:0000259" key="9">
    <source>
        <dbReference type="PROSITE" id="PS50110"/>
    </source>
</evidence>
<dbReference type="EMBL" id="CP015772">
    <property type="protein sequence ID" value="ANH80815.1"/>
    <property type="molecule type" value="Genomic_DNA"/>
</dbReference>
<evidence type="ECO:0000259" key="8">
    <source>
        <dbReference type="PROSITE" id="PS50045"/>
    </source>
</evidence>
<dbReference type="InterPro" id="IPR001789">
    <property type="entry name" value="Sig_transdc_resp-reg_receiver"/>
</dbReference>
<dbReference type="Gene3D" id="3.40.50.300">
    <property type="entry name" value="P-loop containing nucleotide triphosphate hydrolases"/>
    <property type="match status" value="1"/>
</dbReference>
<feature type="domain" description="Response regulatory" evidence="9">
    <location>
        <begin position="4"/>
        <end position="118"/>
    </location>
</feature>
<dbReference type="Pfam" id="PF25601">
    <property type="entry name" value="AAA_lid_14"/>
    <property type="match status" value="1"/>
</dbReference>
<dbReference type="PROSITE" id="PS50045">
    <property type="entry name" value="SIGMA54_INTERACT_4"/>
    <property type="match status" value="1"/>
</dbReference>
<dbReference type="PROSITE" id="PS50110">
    <property type="entry name" value="RESPONSE_REGULATORY"/>
    <property type="match status" value="1"/>
</dbReference>
<dbReference type="Gene3D" id="1.10.8.60">
    <property type="match status" value="1"/>
</dbReference>
<dbReference type="Gene3D" id="1.10.10.60">
    <property type="entry name" value="Homeodomain-like"/>
    <property type="match status" value="1"/>
</dbReference>
<keyword evidence="11" id="KW-1185">Reference proteome</keyword>
<dbReference type="SUPFAM" id="SSF52540">
    <property type="entry name" value="P-loop containing nucleoside triphosphate hydrolases"/>
    <property type="match status" value="1"/>
</dbReference>
<dbReference type="FunFam" id="1.10.8.60:FF:000014">
    <property type="entry name" value="DNA-binding transcriptional regulator NtrC"/>
    <property type="match status" value="1"/>
</dbReference>
<keyword evidence="2" id="KW-0067">ATP-binding</keyword>
<proteinExistence type="predicted"/>
<evidence type="ECO:0000256" key="1">
    <source>
        <dbReference type="ARBA" id="ARBA00022741"/>
    </source>
</evidence>
<dbReference type="AlphaFoldDB" id="A0A1A9I0F1"/>
<dbReference type="GO" id="GO:0000160">
    <property type="term" value="P:phosphorelay signal transduction system"/>
    <property type="evidence" value="ECO:0007669"/>
    <property type="project" value="InterPro"/>
</dbReference>
<feature type="modified residue" description="4-aspartylphosphate" evidence="7">
    <location>
        <position position="53"/>
    </location>
</feature>
<dbReference type="SUPFAM" id="SSF46689">
    <property type="entry name" value="Homeodomain-like"/>
    <property type="match status" value="1"/>
</dbReference>
<accession>A0A1A9I0F1</accession>
<dbReference type="FunFam" id="3.40.50.300:FF:000006">
    <property type="entry name" value="DNA-binding transcriptional regulator NtrC"/>
    <property type="match status" value="1"/>
</dbReference>
<dbReference type="PANTHER" id="PTHR32071:SF121">
    <property type="entry name" value="SIGMA L-DEPENDENT TRANSCRIPTIONAL REGULATOR YQIR-RELATED"/>
    <property type="match status" value="1"/>
</dbReference>
<dbReference type="Pfam" id="PF00072">
    <property type="entry name" value="Response_reg"/>
    <property type="match status" value="1"/>
</dbReference>
<gene>
    <name evidence="10" type="ORF">A8C56_07330</name>
</gene>
<name>A0A1A9I0F1_9BACT</name>
<keyword evidence="7" id="KW-0597">Phosphoprotein</keyword>
<dbReference type="PROSITE" id="PS00676">
    <property type="entry name" value="SIGMA54_INTERACT_2"/>
    <property type="match status" value="1"/>
</dbReference>
<keyword evidence="1" id="KW-0547">Nucleotide-binding</keyword>
<dbReference type="InterPro" id="IPR058031">
    <property type="entry name" value="AAA_lid_NorR"/>
</dbReference>
<dbReference type="GO" id="GO:0043565">
    <property type="term" value="F:sequence-specific DNA binding"/>
    <property type="evidence" value="ECO:0007669"/>
    <property type="project" value="InterPro"/>
</dbReference>
<dbReference type="InterPro" id="IPR025944">
    <property type="entry name" value="Sigma_54_int_dom_CS"/>
</dbReference>
<dbReference type="RefSeq" id="WP_067753946.1">
    <property type="nucleotide sequence ID" value="NZ_CP015772.1"/>
</dbReference>
<dbReference type="InterPro" id="IPR025943">
    <property type="entry name" value="Sigma_54_int_dom_ATP-bd_2"/>
</dbReference>
<evidence type="ECO:0000256" key="5">
    <source>
        <dbReference type="ARBA" id="ARBA00023159"/>
    </source>
</evidence>
<dbReference type="GO" id="GO:0006355">
    <property type="term" value="P:regulation of DNA-templated transcription"/>
    <property type="evidence" value="ECO:0007669"/>
    <property type="project" value="InterPro"/>
</dbReference>
<dbReference type="PROSITE" id="PS00688">
    <property type="entry name" value="SIGMA54_INTERACT_3"/>
    <property type="match status" value="1"/>
</dbReference>
<dbReference type="STRING" id="1176587.A8C56_07330"/>
<dbReference type="PROSITE" id="PS00675">
    <property type="entry name" value="SIGMA54_INTERACT_1"/>
    <property type="match status" value="1"/>
</dbReference>
<evidence type="ECO:0000313" key="11">
    <source>
        <dbReference type="Proteomes" id="UP000077667"/>
    </source>
</evidence>
<keyword evidence="3" id="KW-0805">Transcription regulation</keyword>
<dbReference type="Pfam" id="PF00158">
    <property type="entry name" value="Sigma54_activat"/>
    <property type="match status" value="1"/>
</dbReference>
<dbReference type="InterPro" id="IPR002197">
    <property type="entry name" value="HTH_Fis"/>
</dbReference>
<dbReference type="SUPFAM" id="SSF52172">
    <property type="entry name" value="CheY-like"/>
    <property type="match status" value="1"/>
</dbReference>
<dbReference type="InterPro" id="IPR003593">
    <property type="entry name" value="AAA+_ATPase"/>
</dbReference>
<dbReference type="SMART" id="SM00382">
    <property type="entry name" value="AAA"/>
    <property type="match status" value="1"/>
</dbReference>
<evidence type="ECO:0000256" key="2">
    <source>
        <dbReference type="ARBA" id="ARBA00022840"/>
    </source>
</evidence>
<dbReference type="PRINTS" id="PR01590">
    <property type="entry name" value="HTHFIS"/>
</dbReference>
<dbReference type="Proteomes" id="UP000077667">
    <property type="component" value="Chromosome"/>
</dbReference>
<dbReference type="PANTHER" id="PTHR32071">
    <property type="entry name" value="TRANSCRIPTIONAL REGULATORY PROTEIN"/>
    <property type="match status" value="1"/>
</dbReference>
<dbReference type="InterPro" id="IPR025662">
    <property type="entry name" value="Sigma_54_int_dom_ATP-bd_1"/>
</dbReference>
<feature type="domain" description="Sigma-54 factor interaction" evidence="8">
    <location>
        <begin position="143"/>
        <end position="372"/>
    </location>
</feature>
<dbReference type="Pfam" id="PF02954">
    <property type="entry name" value="HTH_8"/>
    <property type="match status" value="1"/>
</dbReference>
<dbReference type="InterPro" id="IPR011006">
    <property type="entry name" value="CheY-like_superfamily"/>
</dbReference>
<reference evidence="10 11" key="1">
    <citation type="submission" date="2016-05" db="EMBL/GenBank/DDBJ databases">
        <title>Niabella ginsenosidivorans BS26 whole genome sequencing.</title>
        <authorList>
            <person name="Im W.T."/>
            <person name="Siddiqi M.Z."/>
        </authorList>
    </citation>
    <scope>NUCLEOTIDE SEQUENCE [LARGE SCALE GENOMIC DNA]</scope>
    <source>
        <strain evidence="10 11">BS26</strain>
    </source>
</reference>
<dbReference type="Gene3D" id="3.40.50.2300">
    <property type="match status" value="1"/>
</dbReference>
<keyword evidence="5" id="KW-0010">Activator</keyword>
<evidence type="ECO:0000256" key="3">
    <source>
        <dbReference type="ARBA" id="ARBA00023015"/>
    </source>
</evidence>
<dbReference type="InterPro" id="IPR002078">
    <property type="entry name" value="Sigma_54_int"/>
</dbReference>
<dbReference type="CDD" id="cd00009">
    <property type="entry name" value="AAA"/>
    <property type="match status" value="1"/>
</dbReference>
<keyword evidence="4" id="KW-0238">DNA-binding</keyword>
<dbReference type="KEGG" id="nia:A8C56_07330"/>
<evidence type="ECO:0000256" key="6">
    <source>
        <dbReference type="ARBA" id="ARBA00023163"/>
    </source>
</evidence>
<evidence type="ECO:0000256" key="4">
    <source>
        <dbReference type="ARBA" id="ARBA00023125"/>
    </source>
</evidence>
<protein>
    <submittedName>
        <fullName evidence="10">Sigma-54-dependent Fis family transcriptional regulator</fullName>
    </submittedName>
</protein>
<dbReference type="OrthoDB" id="9767106at2"/>
<evidence type="ECO:0000313" key="10">
    <source>
        <dbReference type="EMBL" id="ANH80815.1"/>
    </source>
</evidence>
<dbReference type="SMART" id="SM00448">
    <property type="entry name" value="REC"/>
    <property type="match status" value="1"/>
</dbReference>
<dbReference type="InterPro" id="IPR027417">
    <property type="entry name" value="P-loop_NTPase"/>
</dbReference>
<dbReference type="GO" id="GO:0005524">
    <property type="term" value="F:ATP binding"/>
    <property type="evidence" value="ECO:0007669"/>
    <property type="project" value="UniProtKB-KW"/>
</dbReference>
<keyword evidence="6" id="KW-0804">Transcription</keyword>
<evidence type="ECO:0000256" key="7">
    <source>
        <dbReference type="PROSITE-ProRule" id="PRU00169"/>
    </source>
</evidence>
<organism evidence="10 11">
    <name type="scientific">Niabella ginsenosidivorans</name>
    <dbReference type="NCBI Taxonomy" id="1176587"/>
    <lineage>
        <taxon>Bacteria</taxon>
        <taxon>Pseudomonadati</taxon>
        <taxon>Bacteroidota</taxon>
        <taxon>Chitinophagia</taxon>
        <taxon>Chitinophagales</taxon>
        <taxon>Chitinophagaceae</taxon>
        <taxon>Niabella</taxon>
    </lineage>
</organism>